<dbReference type="Gene3D" id="3.40.50.2300">
    <property type="match status" value="1"/>
</dbReference>
<dbReference type="GO" id="GO:0000160">
    <property type="term" value="P:phosphorelay signal transduction system"/>
    <property type="evidence" value="ECO:0007669"/>
    <property type="project" value="InterPro"/>
</dbReference>
<evidence type="ECO:0000256" key="5">
    <source>
        <dbReference type="PROSITE-ProRule" id="PRU00169"/>
    </source>
</evidence>
<dbReference type="CDD" id="cd06170">
    <property type="entry name" value="LuxR_C_like"/>
    <property type="match status" value="1"/>
</dbReference>
<evidence type="ECO:0000256" key="4">
    <source>
        <dbReference type="ARBA" id="ARBA00023163"/>
    </source>
</evidence>
<keyword evidence="9" id="KW-1185">Reference proteome</keyword>
<dbReference type="PROSITE" id="PS50110">
    <property type="entry name" value="RESPONSE_REGULATORY"/>
    <property type="match status" value="1"/>
</dbReference>
<dbReference type="RefSeq" id="WP_131167806.1">
    <property type="nucleotide sequence ID" value="NZ_SDMQ01000005.1"/>
</dbReference>
<dbReference type="PANTHER" id="PTHR43214">
    <property type="entry name" value="TWO-COMPONENT RESPONSE REGULATOR"/>
    <property type="match status" value="1"/>
</dbReference>
<dbReference type="InterPro" id="IPR058245">
    <property type="entry name" value="NreC/VraR/RcsB-like_REC"/>
</dbReference>
<dbReference type="EMBL" id="SDMQ01000005">
    <property type="protein sequence ID" value="TBT85465.1"/>
    <property type="molecule type" value="Genomic_DNA"/>
</dbReference>
<feature type="domain" description="Response regulatory" evidence="7">
    <location>
        <begin position="3"/>
        <end position="119"/>
    </location>
</feature>
<comment type="caution">
    <text evidence="8">The sequence shown here is derived from an EMBL/GenBank/DDBJ whole genome shotgun (WGS) entry which is preliminary data.</text>
</comment>
<organism evidence="8 9">
    <name type="scientific">Propioniciclava sinopodophylli</name>
    <dbReference type="NCBI Taxonomy" id="1837344"/>
    <lineage>
        <taxon>Bacteria</taxon>
        <taxon>Bacillati</taxon>
        <taxon>Actinomycetota</taxon>
        <taxon>Actinomycetes</taxon>
        <taxon>Propionibacteriales</taxon>
        <taxon>Propionibacteriaceae</taxon>
        <taxon>Propioniciclava</taxon>
    </lineage>
</organism>
<dbReference type="SUPFAM" id="SSF46894">
    <property type="entry name" value="C-terminal effector domain of the bipartite response regulators"/>
    <property type="match status" value="1"/>
</dbReference>
<dbReference type="PANTHER" id="PTHR43214:SF24">
    <property type="entry name" value="TRANSCRIPTIONAL REGULATORY PROTEIN NARL-RELATED"/>
    <property type="match status" value="1"/>
</dbReference>
<dbReference type="InterPro" id="IPR039420">
    <property type="entry name" value="WalR-like"/>
</dbReference>
<keyword evidence="1 5" id="KW-0597">Phosphoprotein</keyword>
<protein>
    <submittedName>
        <fullName evidence="8">Response regulator transcription factor</fullName>
    </submittedName>
</protein>
<feature type="modified residue" description="4-aspartylphosphate" evidence="5">
    <location>
        <position position="54"/>
    </location>
</feature>
<dbReference type="GO" id="GO:0006355">
    <property type="term" value="P:regulation of DNA-templated transcription"/>
    <property type="evidence" value="ECO:0007669"/>
    <property type="project" value="InterPro"/>
</dbReference>
<reference evidence="8 9" key="1">
    <citation type="submission" date="2019-01" db="EMBL/GenBank/DDBJ databases">
        <title>Lactibacter flavus gen. nov., sp. nov., a novel bacterium of the family Propionibacteriaceae isolated from raw milk and dairy products.</title>
        <authorList>
            <person name="Huptas C."/>
            <person name="Wenning M."/>
            <person name="Breitenwieser F."/>
            <person name="Doll E."/>
            <person name="Von Neubeck M."/>
            <person name="Busse H.-J."/>
            <person name="Scherer S."/>
        </authorList>
    </citation>
    <scope>NUCLEOTIDE SEQUENCE [LARGE SCALE GENOMIC DNA]</scope>
    <source>
        <strain evidence="8 9">KCTC 33808</strain>
    </source>
</reference>
<evidence type="ECO:0000313" key="8">
    <source>
        <dbReference type="EMBL" id="TBT85465.1"/>
    </source>
</evidence>
<evidence type="ECO:0000259" key="6">
    <source>
        <dbReference type="PROSITE" id="PS50043"/>
    </source>
</evidence>
<keyword evidence="4" id="KW-0804">Transcription</keyword>
<evidence type="ECO:0000256" key="1">
    <source>
        <dbReference type="ARBA" id="ARBA00022553"/>
    </source>
</evidence>
<feature type="domain" description="HTH luxR-type" evidence="6">
    <location>
        <begin position="137"/>
        <end position="202"/>
    </location>
</feature>
<dbReference type="AlphaFoldDB" id="A0A4Q9KEA4"/>
<dbReference type="InterPro" id="IPR000792">
    <property type="entry name" value="Tscrpt_reg_LuxR_C"/>
</dbReference>
<evidence type="ECO:0000259" key="7">
    <source>
        <dbReference type="PROSITE" id="PS50110"/>
    </source>
</evidence>
<dbReference type="SMART" id="SM00448">
    <property type="entry name" value="REC"/>
    <property type="match status" value="1"/>
</dbReference>
<dbReference type="InterPro" id="IPR011006">
    <property type="entry name" value="CheY-like_superfamily"/>
</dbReference>
<dbReference type="Pfam" id="PF00072">
    <property type="entry name" value="Response_reg"/>
    <property type="match status" value="1"/>
</dbReference>
<proteinExistence type="predicted"/>
<gene>
    <name evidence="8" type="ORF">ET989_06900</name>
</gene>
<dbReference type="InterPro" id="IPR001789">
    <property type="entry name" value="Sig_transdc_resp-reg_receiver"/>
</dbReference>
<dbReference type="Pfam" id="PF00196">
    <property type="entry name" value="GerE"/>
    <property type="match status" value="1"/>
</dbReference>
<dbReference type="PROSITE" id="PS00622">
    <property type="entry name" value="HTH_LUXR_1"/>
    <property type="match status" value="1"/>
</dbReference>
<dbReference type="OrthoDB" id="9808843at2"/>
<dbReference type="GO" id="GO:0003677">
    <property type="term" value="F:DNA binding"/>
    <property type="evidence" value="ECO:0007669"/>
    <property type="project" value="UniProtKB-KW"/>
</dbReference>
<name>A0A4Q9KEA4_9ACTN</name>
<sequence length="205" mass="21562">MTTVVIVDDHPVVRAGLTALLATRPGIEVVGEAGDGSAALAVVGRERPDVVLMDLQLGADNGVAVTRELLRRDPRARVLILTTYDTDADIVAAIEAGAAGYLLKDATPEALGAAVEAAARGEAVFAPAVAGRLARRVVAPPNELTEREREVVALLAEGLANRQIARRLFLSEATVKTHLGHVYEKLRVDNRTAAVAAARQAGIIR</sequence>
<dbReference type="PROSITE" id="PS50043">
    <property type="entry name" value="HTH_LUXR_2"/>
    <property type="match status" value="1"/>
</dbReference>
<keyword evidence="3" id="KW-0238">DNA-binding</keyword>
<evidence type="ECO:0000313" key="9">
    <source>
        <dbReference type="Proteomes" id="UP000292373"/>
    </source>
</evidence>
<keyword evidence="2" id="KW-0805">Transcription regulation</keyword>
<accession>A0A4Q9KEA4</accession>
<evidence type="ECO:0000256" key="2">
    <source>
        <dbReference type="ARBA" id="ARBA00023015"/>
    </source>
</evidence>
<evidence type="ECO:0000256" key="3">
    <source>
        <dbReference type="ARBA" id="ARBA00023125"/>
    </source>
</evidence>
<dbReference type="Proteomes" id="UP000292373">
    <property type="component" value="Unassembled WGS sequence"/>
</dbReference>
<dbReference type="SMART" id="SM00421">
    <property type="entry name" value="HTH_LUXR"/>
    <property type="match status" value="1"/>
</dbReference>
<dbReference type="PRINTS" id="PR00038">
    <property type="entry name" value="HTHLUXR"/>
</dbReference>
<dbReference type="CDD" id="cd17535">
    <property type="entry name" value="REC_NarL-like"/>
    <property type="match status" value="1"/>
</dbReference>
<dbReference type="SUPFAM" id="SSF52172">
    <property type="entry name" value="CheY-like"/>
    <property type="match status" value="1"/>
</dbReference>
<dbReference type="InterPro" id="IPR016032">
    <property type="entry name" value="Sig_transdc_resp-reg_C-effctor"/>
</dbReference>